<dbReference type="RefSeq" id="WP_007185052.1">
    <property type="nucleotide sequence ID" value="NZ_AKGD01000001.1"/>
</dbReference>
<reference evidence="8 9" key="1">
    <citation type="journal article" date="2012" name="J. Bacteriol.">
        <title>Genome Sequence of n-Alkane-Degrading Hydrocarboniphaga effusa Strain AP103T (ATCC BAA-332T).</title>
        <authorList>
            <person name="Chang H.K."/>
            <person name="Zylstra G.J."/>
            <person name="Chae J.C."/>
        </authorList>
    </citation>
    <scope>NUCLEOTIDE SEQUENCE [LARGE SCALE GENOMIC DNA]</scope>
    <source>
        <strain evidence="8 9">AP103</strain>
    </source>
</reference>
<keyword evidence="5 6" id="KW-0687">Ribonucleoprotein</keyword>
<sequence>MSANTKITKVSSERIHRIILAPVISEKSTRAAEKHNQAVFKVLGDAKKPEIKIAVETLFKVKVEDVQTLNVKGKTKRFGQFQGRRSDWKKAYVTLAEGQEIDFLGGASA</sequence>
<dbReference type="STRING" id="1172194.WQQ_21050"/>
<dbReference type="Proteomes" id="UP000003704">
    <property type="component" value="Unassembled WGS sequence"/>
</dbReference>
<dbReference type="Gene3D" id="3.30.70.330">
    <property type="match status" value="1"/>
</dbReference>
<comment type="subunit">
    <text evidence="6">Part of the 50S ribosomal subunit. Contacts protein L29, and trigger factor when it is bound to the ribosome.</text>
</comment>
<evidence type="ECO:0000256" key="4">
    <source>
        <dbReference type="ARBA" id="ARBA00022980"/>
    </source>
</evidence>
<dbReference type="AlphaFoldDB" id="I8TE80"/>
<comment type="similarity">
    <text evidence="1 6 7">Belongs to the universal ribosomal protein uL23 family.</text>
</comment>
<dbReference type="PROSITE" id="PS00050">
    <property type="entry name" value="RIBOSOMAL_L23"/>
    <property type="match status" value="1"/>
</dbReference>
<dbReference type="PANTHER" id="PTHR11620">
    <property type="entry name" value="60S RIBOSOMAL PROTEIN L23A"/>
    <property type="match status" value="1"/>
</dbReference>
<evidence type="ECO:0000313" key="9">
    <source>
        <dbReference type="Proteomes" id="UP000003704"/>
    </source>
</evidence>
<dbReference type="Pfam" id="PF00276">
    <property type="entry name" value="Ribosomal_L23"/>
    <property type="match status" value="1"/>
</dbReference>
<keyword evidence="9" id="KW-1185">Reference proteome</keyword>
<protein>
    <recommendedName>
        <fullName evidence="6">Large ribosomal subunit protein uL23</fullName>
    </recommendedName>
</protein>
<dbReference type="NCBIfam" id="NF004359">
    <property type="entry name" value="PRK05738.1-3"/>
    <property type="match status" value="1"/>
</dbReference>
<organism evidence="8 9">
    <name type="scientific">Hydrocarboniphaga effusa AP103</name>
    <dbReference type="NCBI Taxonomy" id="1172194"/>
    <lineage>
        <taxon>Bacteria</taxon>
        <taxon>Pseudomonadati</taxon>
        <taxon>Pseudomonadota</taxon>
        <taxon>Gammaproteobacteria</taxon>
        <taxon>Nevskiales</taxon>
        <taxon>Nevskiaceae</taxon>
        <taxon>Hydrocarboniphaga</taxon>
    </lineage>
</organism>
<dbReference type="NCBIfam" id="NF004358">
    <property type="entry name" value="PRK05738.1-1"/>
    <property type="match status" value="1"/>
</dbReference>
<dbReference type="InterPro" id="IPR001014">
    <property type="entry name" value="Ribosomal_uL23_CS"/>
</dbReference>
<dbReference type="FunFam" id="3.30.70.330:FF:000001">
    <property type="entry name" value="50S ribosomal protein L23"/>
    <property type="match status" value="1"/>
</dbReference>
<dbReference type="GO" id="GO:1990904">
    <property type="term" value="C:ribonucleoprotein complex"/>
    <property type="evidence" value="ECO:0007669"/>
    <property type="project" value="UniProtKB-KW"/>
</dbReference>
<dbReference type="GO" id="GO:0019843">
    <property type="term" value="F:rRNA binding"/>
    <property type="evidence" value="ECO:0007669"/>
    <property type="project" value="UniProtKB-UniRule"/>
</dbReference>
<keyword evidence="4 6" id="KW-0689">Ribosomal protein</keyword>
<accession>I8TE80</accession>
<evidence type="ECO:0000256" key="6">
    <source>
        <dbReference type="HAMAP-Rule" id="MF_01369"/>
    </source>
</evidence>
<dbReference type="GO" id="GO:0005840">
    <property type="term" value="C:ribosome"/>
    <property type="evidence" value="ECO:0007669"/>
    <property type="project" value="UniProtKB-KW"/>
</dbReference>
<comment type="caution">
    <text evidence="8">The sequence shown here is derived from an EMBL/GenBank/DDBJ whole genome shotgun (WGS) entry which is preliminary data.</text>
</comment>
<keyword evidence="3 6" id="KW-0694">RNA-binding</keyword>
<dbReference type="NCBIfam" id="NF004363">
    <property type="entry name" value="PRK05738.2-4"/>
    <property type="match status" value="1"/>
</dbReference>
<dbReference type="PATRIC" id="fig|1172194.4.peg.2034"/>
<evidence type="ECO:0000256" key="1">
    <source>
        <dbReference type="ARBA" id="ARBA00006700"/>
    </source>
</evidence>
<evidence type="ECO:0000256" key="2">
    <source>
        <dbReference type="ARBA" id="ARBA00022730"/>
    </source>
</evidence>
<name>I8TE80_9GAMM</name>
<dbReference type="InterPro" id="IPR012677">
    <property type="entry name" value="Nucleotide-bd_a/b_plait_sf"/>
</dbReference>
<evidence type="ECO:0000313" key="8">
    <source>
        <dbReference type="EMBL" id="EIT71968.1"/>
    </source>
</evidence>
<evidence type="ECO:0000256" key="5">
    <source>
        <dbReference type="ARBA" id="ARBA00023274"/>
    </source>
</evidence>
<gene>
    <name evidence="6" type="primary">rplW</name>
    <name evidence="8" type="ORF">WQQ_21050</name>
</gene>
<dbReference type="EMBL" id="AKGD01000001">
    <property type="protein sequence ID" value="EIT71968.1"/>
    <property type="molecule type" value="Genomic_DNA"/>
</dbReference>
<proteinExistence type="inferred from homology"/>
<dbReference type="InterPro" id="IPR013025">
    <property type="entry name" value="Ribosomal_uL23-like"/>
</dbReference>
<dbReference type="InterPro" id="IPR012678">
    <property type="entry name" value="Ribosomal_uL23/eL15/eS24_sf"/>
</dbReference>
<dbReference type="NCBIfam" id="NF004366">
    <property type="entry name" value="PRK05738.3-2"/>
    <property type="match status" value="1"/>
</dbReference>
<comment type="function">
    <text evidence="6">One of the early assembly proteins it binds 23S rRNA. One of the proteins that surrounds the polypeptide exit tunnel on the outside of the ribosome. Forms the main docking site for trigger factor binding to the ribosome.</text>
</comment>
<evidence type="ECO:0000256" key="3">
    <source>
        <dbReference type="ARBA" id="ARBA00022884"/>
    </source>
</evidence>
<keyword evidence="2 6" id="KW-0699">rRNA-binding</keyword>
<dbReference type="HAMAP" id="MF_01369_B">
    <property type="entry name" value="Ribosomal_uL23_B"/>
    <property type="match status" value="1"/>
</dbReference>
<dbReference type="GO" id="GO:0006412">
    <property type="term" value="P:translation"/>
    <property type="evidence" value="ECO:0007669"/>
    <property type="project" value="UniProtKB-UniRule"/>
</dbReference>
<dbReference type="GO" id="GO:0003735">
    <property type="term" value="F:structural constituent of ribosome"/>
    <property type="evidence" value="ECO:0007669"/>
    <property type="project" value="InterPro"/>
</dbReference>
<dbReference type="OrthoDB" id="9793353at2"/>
<evidence type="ECO:0000256" key="7">
    <source>
        <dbReference type="RuleBase" id="RU003934"/>
    </source>
</evidence>
<dbReference type="SUPFAM" id="SSF54189">
    <property type="entry name" value="Ribosomal proteins S24e, L23 and L15e"/>
    <property type="match status" value="1"/>
</dbReference>